<accession>A0A3S0Q6Q7</accession>
<protein>
    <submittedName>
        <fullName evidence="2">Uncharacterized protein</fullName>
    </submittedName>
</protein>
<comment type="caution">
    <text evidence="2">The sequence shown here is derived from an EMBL/GenBank/DDBJ whole genome shotgun (WGS) entry which is preliminary data.</text>
</comment>
<dbReference type="RefSeq" id="WP_126683476.1">
    <property type="nucleotide sequence ID" value="NZ_RYYV01000002.1"/>
</dbReference>
<dbReference type="AlphaFoldDB" id="A0A3S0Q6Q7"/>
<evidence type="ECO:0000256" key="1">
    <source>
        <dbReference type="SAM" id="MobiDB-lite"/>
    </source>
</evidence>
<reference evidence="2 3" key="1">
    <citation type="submission" date="2018-12" db="EMBL/GenBank/DDBJ databases">
        <title>Dyella dinghuensis sp. nov. DHOA06 and Dyella choica sp. nov. 4M-K27, isolated from forest soil.</title>
        <authorList>
            <person name="Qiu L.-H."/>
            <person name="Gao Z.-H."/>
        </authorList>
    </citation>
    <scope>NUCLEOTIDE SEQUENCE [LARGE SCALE GENOMIC DNA]</scope>
    <source>
        <strain evidence="2 3">4M-K27</strain>
    </source>
</reference>
<dbReference type="InterPro" id="IPR045538">
    <property type="entry name" value="CIS_TMP"/>
</dbReference>
<proteinExistence type="predicted"/>
<sequence>MSRHVIETLQWSCRSHDRHAGLAQQQRLSEFLRGPGARVLDALFERLSARGEVWRIDQLEIELGDLTTTADTDAWGRRLEEAVDIALQRLQQQDLADGRARASASHVDDRELVHFLYYLEHGRLHWSMAPQAAGAMADWLTSLTRRLGPRLWPALLRLPHADRTLRRLGHITPCHGLQALLALRHAELAHALEDLDSSVLEPLRAQGRLSTYQLGQVRQAWRVAGLHALWGQGGSILGIARVQRLMAALGGTLLAQLGESEAFRIGILMDAAAPAWGASGLRRSLLRGVQSRLLGPQPDLHWQALRDEADSAHREAAASKPMEEVILSAIWHESLRQFALAHQMDPRVREAGLGLSPLQTYLLDYSLAYLGETDRVPQDHVAWQGVWQKALQALAEEPAAVDPLLAGGRPSSSPSRVSAEQAEPPRIRTSRNGDGTISPADDHPDNEAIYIANAGLVLLANYAPRLFGMLGLLEGDAFVDEEAQYRAVHCLAYLSDGHADSEEHEWVLNKLLCGVPIDEAVPPALPLDHIMPTLDSLLSAVVAHWKALGSTTARGLRQTFMQRIGRLVEHEAHEGEHWRLKVQPGPFDVLLDRLPWSYATIKLPWMKGAIHVDWR</sequence>
<dbReference type="Pfam" id="PF19268">
    <property type="entry name" value="CIS_TMP"/>
    <property type="match status" value="1"/>
</dbReference>
<feature type="compositionally biased region" description="Low complexity" evidence="1">
    <location>
        <begin position="404"/>
        <end position="419"/>
    </location>
</feature>
<name>A0A3S0Q6Q7_9GAMM</name>
<dbReference type="Proteomes" id="UP000274358">
    <property type="component" value="Unassembled WGS sequence"/>
</dbReference>
<dbReference type="EMBL" id="RYYV01000002">
    <property type="protein sequence ID" value="RUL79019.1"/>
    <property type="molecule type" value="Genomic_DNA"/>
</dbReference>
<dbReference type="OrthoDB" id="499748at2"/>
<organism evidence="2 3">
    <name type="scientific">Dyella choica</name>
    <dbReference type="NCBI Taxonomy" id="1927959"/>
    <lineage>
        <taxon>Bacteria</taxon>
        <taxon>Pseudomonadati</taxon>
        <taxon>Pseudomonadota</taxon>
        <taxon>Gammaproteobacteria</taxon>
        <taxon>Lysobacterales</taxon>
        <taxon>Rhodanobacteraceae</taxon>
        <taxon>Dyella</taxon>
    </lineage>
</organism>
<evidence type="ECO:0000313" key="2">
    <source>
        <dbReference type="EMBL" id="RUL79019.1"/>
    </source>
</evidence>
<keyword evidence="3" id="KW-1185">Reference proteome</keyword>
<gene>
    <name evidence="2" type="ORF">EKH80_04260</name>
</gene>
<evidence type="ECO:0000313" key="3">
    <source>
        <dbReference type="Proteomes" id="UP000274358"/>
    </source>
</evidence>
<feature type="region of interest" description="Disordered" evidence="1">
    <location>
        <begin position="403"/>
        <end position="443"/>
    </location>
</feature>